<dbReference type="OrthoDB" id="64353at2759"/>
<dbReference type="AlphaFoldDB" id="A0A4P9XV22"/>
<organism evidence="3 4">
    <name type="scientific">Thamnocephalis sphaerospora</name>
    <dbReference type="NCBI Taxonomy" id="78915"/>
    <lineage>
        <taxon>Eukaryota</taxon>
        <taxon>Fungi</taxon>
        <taxon>Fungi incertae sedis</taxon>
        <taxon>Zoopagomycota</taxon>
        <taxon>Zoopagomycotina</taxon>
        <taxon>Zoopagomycetes</taxon>
        <taxon>Zoopagales</taxon>
        <taxon>Sigmoideomycetaceae</taxon>
        <taxon>Thamnocephalis</taxon>
    </lineage>
</organism>
<dbReference type="Pfam" id="PF10313">
    <property type="entry name" value="DUF2415"/>
    <property type="match status" value="1"/>
</dbReference>
<dbReference type="PROSITE" id="PS50294">
    <property type="entry name" value="WD_REPEATS_REGION"/>
    <property type="match status" value="1"/>
</dbReference>
<dbReference type="STRING" id="78915.A0A4P9XV22"/>
<accession>A0A4P9XV22</accession>
<dbReference type="InterPro" id="IPR015943">
    <property type="entry name" value="WD40/YVTN_repeat-like_dom_sf"/>
</dbReference>
<evidence type="ECO:0000256" key="1">
    <source>
        <dbReference type="PROSITE-ProRule" id="PRU00221"/>
    </source>
</evidence>
<dbReference type="Proteomes" id="UP000271241">
    <property type="component" value="Unassembled WGS sequence"/>
</dbReference>
<dbReference type="SUPFAM" id="SSF50978">
    <property type="entry name" value="WD40 repeat-like"/>
    <property type="match status" value="1"/>
</dbReference>
<name>A0A4P9XV22_9FUNG</name>
<dbReference type="EMBL" id="KZ992513">
    <property type="protein sequence ID" value="RKP09441.1"/>
    <property type="molecule type" value="Genomic_DNA"/>
</dbReference>
<evidence type="ECO:0000313" key="3">
    <source>
        <dbReference type="EMBL" id="RKP09441.1"/>
    </source>
</evidence>
<sequence length="321" mass="35469">MTRPDRISDCQTLLSPTQTKYSLRLSIQHWQLRDLLHCPFTRDELFFVNQTNVLRFNPYCEETSSAMKNLSFSPVSVAIGCGYIAAGGQRSQLSIRELDRNWSMDTQVGGTINNALYISHHLDQDRIVVCNNDQTIKAFTLPDLHKVATVQLPVAVNHATISPDSKTMVAVGDSDEIFIFDVRSGGYFHTSTLKGAEDAGFSTAWNRAGDQFAVASQDGQVSVWDIRSSKRLASFACVQQPSRVRGAARCVKFSQAGAVDLLAFSEHVNYVSVVDARTYQDRQAVSVSSNSDQHIAGTENTVCEFNVDVLARHRFAHGSLA</sequence>
<evidence type="ECO:0000313" key="4">
    <source>
        <dbReference type="Proteomes" id="UP000271241"/>
    </source>
</evidence>
<dbReference type="InterPro" id="IPR001680">
    <property type="entry name" value="WD40_rpt"/>
</dbReference>
<reference evidence="4" key="1">
    <citation type="journal article" date="2018" name="Nat. Microbiol.">
        <title>Leveraging single-cell genomics to expand the fungal tree of life.</title>
        <authorList>
            <person name="Ahrendt S.R."/>
            <person name="Quandt C.A."/>
            <person name="Ciobanu D."/>
            <person name="Clum A."/>
            <person name="Salamov A."/>
            <person name="Andreopoulos B."/>
            <person name="Cheng J.F."/>
            <person name="Woyke T."/>
            <person name="Pelin A."/>
            <person name="Henrissat B."/>
            <person name="Reynolds N.K."/>
            <person name="Benny G.L."/>
            <person name="Smith M.E."/>
            <person name="James T.Y."/>
            <person name="Grigoriev I.V."/>
        </authorList>
    </citation>
    <scope>NUCLEOTIDE SEQUENCE [LARGE SCALE GENOMIC DNA]</scope>
    <source>
        <strain evidence="4">RSA 1356</strain>
    </source>
</reference>
<proteinExistence type="predicted"/>
<dbReference type="InterPro" id="IPR019417">
    <property type="entry name" value="DUF2415"/>
</dbReference>
<keyword evidence="1" id="KW-0853">WD repeat</keyword>
<dbReference type="Gene3D" id="2.130.10.10">
    <property type="entry name" value="YVTN repeat-like/Quinoprotein amine dehydrogenase"/>
    <property type="match status" value="1"/>
</dbReference>
<feature type="repeat" description="WD" evidence="1">
    <location>
        <begin position="193"/>
        <end position="234"/>
    </location>
</feature>
<protein>
    <submittedName>
        <fullName evidence="3">WD40-repeat-containing domain protein</fullName>
    </submittedName>
</protein>
<feature type="domain" description="DUF2415" evidence="2">
    <location>
        <begin position="246"/>
        <end position="284"/>
    </location>
</feature>
<dbReference type="InterPro" id="IPR036322">
    <property type="entry name" value="WD40_repeat_dom_sf"/>
</dbReference>
<evidence type="ECO:0000259" key="2">
    <source>
        <dbReference type="Pfam" id="PF10313"/>
    </source>
</evidence>
<dbReference type="SMART" id="SM00320">
    <property type="entry name" value="WD40"/>
    <property type="match status" value="2"/>
</dbReference>
<dbReference type="PROSITE" id="PS50082">
    <property type="entry name" value="WD_REPEATS_2"/>
    <property type="match status" value="1"/>
</dbReference>
<dbReference type="PANTHER" id="PTHR43991:SF9">
    <property type="entry name" value="DUF2415 DOMAIN-CONTAINING PROTEIN"/>
    <property type="match status" value="1"/>
</dbReference>
<gene>
    <name evidence="3" type="ORF">THASP1DRAFT_28753</name>
</gene>
<dbReference type="PANTHER" id="PTHR43991">
    <property type="entry name" value="WD REPEAT PROTEIN (AFU_ORTHOLOGUE AFUA_8G05640)-RELATED"/>
    <property type="match status" value="1"/>
</dbReference>
<keyword evidence="4" id="KW-1185">Reference proteome</keyword>